<organism evidence="2 3">
    <name type="scientific">Fictibacillus fluitans</name>
    <dbReference type="NCBI Taxonomy" id="3058422"/>
    <lineage>
        <taxon>Bacteria</taxon>
        <taxon>Bacillati</taxon>
        <taxon>Bacillota</taxon>
        <taxon>Bacilli</taxon>
        <taxon>Bacillales</taxon>
        <taxon>Fictibacillaceae</taxon>
        <taxon>Fictibacillus</taxon>
    </lineage>
</organism>
<dbReference type="PANTHER" id="PTHR10587">
    <property type="entry name" value="GLYCOSYL TRANSFERASE-RELATED"/>
    <property type="match status" value="1"/>
</dbReference>
<dbReference type="Gene3D" id="3.20.20.370">
    <property type="entry name" value="Glycoside hydrolase/deacetylase"/>
    <property type="match status" value="1"/>
</dbReference>
<proteinExistence type="predicted"/>
<evidence type="ECO:0000313" key="2">
    <source>
        <dbReference type="EMBL" id="MDN4524168.1"/>
    </source>
</evidence>
<reference evidence="2" key="1">
    <citation type="submission" date="2023-07" db="EMBL/GenBank/DDBJ databases">
        <title>Fictibacillus sp. isolated from freshwater pond.</title>
        <authorList>
            <person name="Kirdat K."/>
            <person name="Bhat A."/>
            <person name="Mourya A."/>
            <person name="Yadav A."/>
        </authorList>
    </citation>
    <scope>NUCLEOTIDE SEQUENCE</scope>
    <source>
        <strain evidence="2">NE201</strain>
    </source>
</reference>
<protein>
    <submittedName>
        <fullName evidence="2">Polysaccharide deacetylase family protein</fullName>
    </submittedName>
</protein>
<accession>A0ABT8HTU3</accession>
<dbReference type="SUPFAM" id="SSF88713">
    <property type="entry name" value="Glycoside hydrolase/deacetylase"/>
    <property type="match status" value="1"/>
</dbReference>
<sequence length="234" mass="26650">MKKRIVLTLAILLVLFLVLVGTYKLMNARNFQVFGGLISHVETKEKVVAVTFDDGPTDHVDALLPVLKKYDAKGTFFLIGNELQKNMAEGKKLVKAGHQIGNHTYSHKRMIFKSPSFIKQELKKTNALIRQAGYKGQIDLRPPNGKKLIGLPYYANKFHMDTITWNLEPDTYYTSVEDKVNYVVKNVKPGSIILFHPMYDKTGNELMSVEKTLDALSKKGYRFVTVNELQKLDR</sequence>
<evidence type="ECO:0000259" key="1">
    <source>
        <dbReference type="PROSITE" id="PS51677"/>
    </source>
</evidence>
<dbReference type="PANTHER" id="PTHR10587:SF125">
    <property type="entry name" value="POLYSACCHARIDE DEACETYLASE YHEN-RELATED"/>
    <property type="match status" value="1"/>
</dbReference>
<comment type="caution">
    <text evidence="2">The sequence shown here is derived from an EMBL/GenBank/DDBJ whole genome shotgun (WGS) entry which is preliminary data.</text>
</comment>
<dbReference type="InterPro" id="IPR050248">
    <property type="entry name" value="Polysacc_deacetylase_ArnD"/>
</dbReference>
<dbReference type="InterPro" id="IPR002509">
    <property type="entry name" value="NODB_dom"/>
</dbReference>
<keyword evidence="3" id="KW-1185">Reference proteome</keyword>
<feature type="domain" description="NodB homology" evidence="1">
    <location>
        <begin position="46"/>
        <end position="224"/>
    </location>
</feature>
<dbReference type="Pfam" id="PF01522">
    <property type="entry name" value="Polysacc_deac_1"/>
    <property type="match status" value="1"/>
</dbReference>
<dbReference type="PROSITE" id="PS51677">
    <property type="entry name" value="NODB"/>
    <property type="match status" value="1"/>
</dbReference>
<name>A0ABT8HTU3_9BACL</name>
<gene>
    <name evidence="2" type="ORF">QYB97_06765</name>
</gene>
<dbReference type="InterPro" id="IPR011330">
    <property type="entry name" value="Glyco_hydro/deAcase_b/a-brl"/>
</dbReference>
<evidence type="ECO:0000313" key="3">
    <source>
        <dbReference type="Proteomes" id="UP001172721"/>
    </source>
</evidence>
<dbReference type="RefSeq" id="WP_301165216.1">
    <property type="nucleotide sequence ID" value="NZ_JAUHTR010000002.1"/>
</dbReference>
<dbReference type="Proteomes" id="UP001172721">
    <property type="component" value="Unassembled WGS sequence"/>
</dbReference>
<dbReference type="EMBL" id="JAUHTR010000002">
    <property type="protein sequence ID" value="MDN4524168.1"/>
    <property type="molecule type" value="Genomic_DNA"/>
</dbReference>